<keyword evidence="3" id="KW-1185">Reference proteome</keyword>
<reference evidence="2 3" key="1">
    <citation type="submission" date="2024-09" db="EMBL/GenBank/DDBJ databases">
        <authorList>
            <person name="Sun Q."/>
            <person name="Mori K."/>
        </authorList>
    </citation>
    <scope>NUCLEOTIDE SEQUENCE [LARGE SCALE GENOMIC DNA]</scope>
    <source>
        <strain evidence="2 3">TBRC 3947</strain>
    </source>
</reference>
<dbReference type="PANTHER" id="PTHR30419:SF30">
    <property type="entry name" value="LYSR FAMILY TRANSCRIPTIONAL REGULATOR"/>
    <property type="match status" value="1"/>
</dbReference>
<evidence type="ECO:0000259" key="1">
    <source>
        <dbReference type="PROSITE" id="PS50931"/>
    </source>
</evidence>
<dbReference type="EMBL" id="JBHLUH010000030">
    <property type="protein sequence ID" value="MFC0529326.1"/>
    <property type="molecule type" value="Genomic_DNA"/>
</dbReference>
<sequence length="70" mass="7585">MLDHWTLRVLVEVADRGSFSAAGDALSMTQPAVSRQIGGLERRLGVPLFRRVPRGLQLTQAGATAVELKI</sequence>
<dbReference type="Gene3D" id="1.10.10.10">
    <property type="entry name" value="Winged helix-like DNA-binding domain superfamily/Winged helix DNA-binding domain"/>
    <property type="match status" value="1"/>
</dbReference>
<comment type="caution">
    <text evidence="2">The sequence shown here is derived from an EMBL/GenBank/DDBJ whole genome shotgun (WGS) entry which is preliminary data.</text>
</comment>
<evidence type="ECO:0000313" key="2">
    <source>
        <dbReference type="EMBL" id="MFC0529326.1"/>
    </source>
</evidence>
<dbReference type="InterPro" id="IPR050950">
    <property type="entry name" value="HTH-type_LysR_regulators"/>
</dbReference>
<evidence type="ECO:0000313" key="3">
    <source>
        <dbReference type="Proteomes" id="UP001589867"/>
    </source>
</evidence>
<dbReference type="PRINTS" id="PR00039">
    <property type="entry name" value="HTHLYSR"/>
</dbReference>
<accession>A0ABV6M3T1</accession>
<protein>
    <submittedName>
        <fullName evidence="2">LysR family transcriptional regulator</fullName>
    </submittedName>
</protein>
<gene>
    <name evidence="2" type="ORF">ACFFIA_16865</name>
</gene>
<dbReference type="PROSITE" id="PS50931">
    <property type="entry name" value="HTH_LYSR"/>
    <property type="match status" value="1"/>
</dbReference>
<dbReference type="InterPro" id="IPR036388">
    <property type="entry name" value="WH-like_DNA-bd_sf"/>
</dbReference>
<dbReference type="InterPro" id="IPR000847">
    <property type="entry name" value="LysR_HTH_N"/>
</dbReference>
<dbReference type="Proteomes" id="UP001589867">
    <property type="component" value="Unassembled WGS sequence"/>
</dbReference>
<dbReference type="InterPro" id="IPR036390">
    <property type="entry name" value="WH_DNA-bd_sf"/>
</dbReference>
<feature type="domain" description="HTH lysR-type" evidence="1">
    <location>
        <begin position="7"/>
        <end position="59"/>
    </location>
</feature>
<dbReference type="PANTHER" id="PTHR30419">
    <property type="entry name" value="HTH-TYPE TRANSCRIPTIONAL REGULATOR YBHD"/>
    <property type="match status" value="1"/>
</dbReference>
<dbReference type="SUPFAM" id="SSF46785">
    <property type="entry name" value="Winged helix' DNA-binding domain"/>
    <property type="match status" value="1"/>
</dbReference>
<proteinExistence type="predicted"/>
<dbReference type="RefSeq" id="WP_377251965.1">
    <property type="nucleotide sequence ID" value="NZ_JBHLUH010000030.1"/>
</dbReference>
<dbReference type="Pfam" id="PF00126">
    <property type="entry name" value="HTH_1"/>
    <property type="match status" value="1"/>
</dbReference>
<organism evidence="2 3">
    <name type="scientific">Phytohabitans kaempferiae</name>
    <dbReference type="NCBI Taxonomy" id="1620943"/>
    <lineage>
        <taxon>Bacteria</taxon>
        <taxon>Bacillati</taxon>
        <taxon>Actinomycetota</taxon>
        <taxon>Actinomycetes</taxon>
        <taxon>Micromonosporales</taxon>
        <taxon>Micromonosporaceae</taxon>
    </lineage>
</organism>
<name>A0ABV6M3T1_9ACTN</name>